<name>A0ACC4BWG3_POPAL</name>
<evidence type="ECO:0000313" key="2">
    <source>
        <dbReference type="Proteomes" id="UP000309997"/>
    </source>
</evidence>
<keyword evidence="2" id="KW-1185">Reference proteome</keyword>
<comment type="caution">
    <text evidence="1">The sequence shown here is derived from an EMBL/GenBank/DDBJ whole genome shotgun (WGS) entry which is preliminary data.</text>
</comment>
<accession>A0ACC4BWG3</accession>
<dbReference type="EMBL" id="RCHU02000008">
    <property type="protein sequence ID" value="KAL3582761.1"/>
    <property type="molecule type" value="Genomic_DNA"/>
</dbReference>
<reference evidence="1 2" key="1">
    <citation type="journal article" date="2024" name="Plant Biotechnol. J.">
        <title>Genome and CRISPR/Cas9 system of a widespread forest tree (Populus alba) in the world.</title>
        <authorList>
            <person name="Liu Y.J."/>
            <person name="Jiang P.F."/>
            <person name="Han X.M."/>
            <person name="Li X.Y."/>
            <person name="Wang H.M."/>
            <person name="Wang Y.J."/>
            <person name="Wang X.X."/>
            <person name="Zeng Q.Y."/>
        </authorList>
    </citation>
    <scope>NUCLEOTIDE SEQUENCE [LARGE SCALE GENOMIC DNA]</scope>
    <source>
        <strain evidence="2">cv. PAL-ZL1</strain>
    </source>
</reference>
<sequence>MSTTSFPNSLDSTPHHFLSSQTLVTFSALHRNRMGGCSKDVSYLDRRFSKKVRDNVHGNIYLDPLTLKFVDTEQFQRLRDLKQLGLTYMVYPGAVHSRFEHSLGVFSLAGEAVHRIKAQQGSELGIDNLDIQTVKLAGLLHDVGHGPFSHMFEREFLRQIPHGIKWCHEDMSVRMIDHIVDFHHIDIDAECLKKAKELVIASTEHVSHKSVNEKHFLYDIVANDRNGIDVDKFDYIVRDSRACGLGCSFQIERLMDSMRVMGDEICYRDKDYLTIFKLFSSRADLHRTVYSHAKVKAIEMMFVDSLIKADDYLQISSKIQDPAEFWKIDDSILKTIEISQDQELKEARDLIMRIRRRDLYQFCNEFSVPKDKLEHFKDITPQDIVCSQENGDITLKEEDVIVCNVKIDLTRGRSNPLENINFFQDFESNEKFPIHDYRISHLLPAFCEDRIVRVYSKNPDLVKTVSEAFENFQLKTWNESTGVEAKPVILLKL</sequence>
<protein>
    <submittedName>
        <fullName evidence="1">Uncharacterized protein</fullName>
    </submittedName>
</protein>
<evidence type="ECO:0000313" key="1">
    <source>
        <dbReference type="EMBL" id="KAL3582761.1"/>
    </source>
</evidence>
<proteinExistence type="predicted"/>
<organism evidence="1 2">
    <name type="scientific">Populus alba</name>
    <name type="common">White poplar</name>
    <dbReference type="NCBI Taxonomy" id="43335"/>
    <lineage>
        <taxon>Eukaryota</taxon>
        <taxon>Viridiplantae</taxon>
        <taxon>Streptophyta</taxon>
        <taxon>Embryophyta</taxon>
        <taxon>Tracheophyta</taxon>
        <taxon>Spermatophyta</taxon>
        <taxon>Magnoliopsida</taxon>
        <taxon>eudicotyledons</taxon>
        <taxon>Gunneridae</taxon>
        <taxon>Pentapetalae</taxon>
        <taxon>rosids</taxon>
        <taxon>fabids</taxon>
        <taxon>Malpighiales</taxon>
        <taxon>Salicaceae</taxon>
        <taxon>Saliceae</taxon>
        <taxon>Populus</taxon>
    </lineage>
</organism>
<dbReference type="Proteomes" id="UP000309997">
    <property type="component" value="Unassembled WGS sequence"/>
</dbReference>
<gene>
    <name evidence="1" type="ORF">D5086_017093</name>
</gene>